<dbReference type="RefSeq" id="WP_154477602.1">
    <property type="nucleotide sequence ID" value="NZ_VULY01000018.1"/>
</dbReference>
<dbReference type="InterPro" id="IPR023198">
    <property type="entry name" value="PGP-like_dom2"/>
</dbReference>
<evidence type="ECO:0000256" key="5">
    <source>
        <dbReference type="ARBA" id="ARBA00023277"/>
    </source>
</evidence>
<dbReference type="Gene3D" id="1.10.150.240">
    <property type="entry name" value="Putative phosphatase, domain 2"/>
    <property type="match status" value="1"/>
</dbReference>
<evidence type="ECO:0000256" key="1">
    <source>
        <dbReference type="ARBA" id="ARBA00001946"/>
    </source>
</evidence>
<keyword evidence="6" id="KW-0378">Hydrolase</keyword>
<dbReference type="InterPro" id="IPR041492">
    <property type="entry name" value="HAD_2"/>
</dbReference>
<dbReference type="GO" id="GO:0016787">
    <property type="term" value="F:hydrolase activity"/>
    <property type="evidence" value="ECO:0007669"/>
    <property type="project" value="UniProtKB-KW"/>
</dbReference>
<reference evidence="6 7" key="1">
    <citation type="submission" date="2019-08" db="EMBL/GenBank/DDBJ databases">
        <title>In-depth cultivation of the pig gut microbiome towards novel bacterial diversity and tailored functional studies.</title>
        <authorList>
            <person name="Wylensek D."/>
            <person name="Hitch T.C.A."/>
            <person name="Clavel T."/>
        </authorList>
    </citation>
    <scope>NUCLEOTIDE SEQUENCE [LARGE SCALE GENOMIC DNA]</scope>
    <source>
        <strain evidence="6 7">68-1-5</strain>
    </source>
</reference>
<dbReference type="InterPro" id="IPR051600">
    <property type="entry name" value="Beta-PGM-like"/>
</dbReference>
<dbReference type="InterPro" id="IPR036412">
    <property type="entry name" value="HAD-like_sf"/>
</dbReference>
<comment type="similarity">
    <text evidence="2">Belongs to the HAD-like hydrolase superfamily. CbbY/CbbZ/Gph/YieH family.</text>
</comment>
<evidence type="ECO:0000256" key="2">
    <source>
        <dbReference type="ARBA" id="ARBA00006171"/>
    </source>
</evidence>
<dbReference type="SFLD" id="SFLDG01129">
    <property type="entry name" value="C1.5:_HAD__Beta-PGM__Phosphata"/>
    <property type="match status" value="1"/>
</dbReference>
<dbReference type="Gene3D" id="3.40.50.1000">
    <property type="entry name" value="HAD superfamily/HAD-like"/>
    <property type="match status" value="1"/>
</dbReference>
<keyword evidence="7" id="KW-1185">Reference proteome</keyword>
<dbReference type="Proteomes" id="UP000434409">
    <property type="component" value="Unassembled WGS sequence"/>
</dbReference>
<dbReference type="PRINTS" id="PR00413">
    <property type="entry name" value="HADHALOGNASE"/>
</dbReference>
<protein>
    <submittedName>
        <fullName evidence="6">HAD-IA family hydrolase</fullName>
    </submittedName>
</protein>
<gene>
    <name evidence="6" type="ORF">FYJ34_07770</name>
</gene>
<accession>A0A6N7V2P4</accession>
<dbReference type="Pfam" id="PF13419">
    <property type="entry name" value="HAD_2"/>
    <property type="match status" value="1"/>
</dbReference>
<dbReference type="PANTHER" id="PTHR46193">
    <property type="entry name" value="6-PHOSPHOGLUCONATE PHOSPHATASE"/>
    <property type="match status" value="1"/>
</dbReference>
<dbReference type="InterPro" id="IPR023214">
    <property type="entry name" value="HAD_sf"/>
</dbReference>
<organism evidence="6 7">
    <name type="scientific">Suipraeoptans intestinalis</name>
    <dbReference type="NCBI Taxonomy" id="2606628"/>
    <lineage>
        <taxon>Bacteria</taxon>
        <taxon>Bacillati</taxon>
        <taxon>Bacillota</taxon>
        <taxon>Clostridia</taxon>
        <taxon>Lachnospirales</taxon>
        <taxon>Lachnospiraceae</taxon>
        <taxon>Suipraeoptans</taxon>
    </lineage>
</organism>
<evidence type="ECO:0000256" key="3">
    <source>
        <dbReference type="ARBA" id="ARBA00022723"/>
    </source>
</evidence>
<dbReference type="SFLD" id="SFLDS00003">
    <property type="entry name" value="Haloacid_Dehalogenase"/>
    <property type="match status" value="1"/>
</dbReference>
<keyword evidence="3" id="KW-0479">Metal-binding</keyword>
<dbReference type="EMBL" id="VULY01000018">
    <property type="protein sequence ID" value="MSR94156.1"/>
    <property type="molecule type" value="Genomic_DNA"/>
</dbReference>
<dbReference type="GO" id="GO:0046872">
    <property type="term" value="F:metal ion binding"/>
    <property type="evidence" value="ECO:0007669"/>
    <property type="project" value="UniProtKB-KW"/>
</dbReference>
<keyword evidence="5" id="KW-0119">Carbohydrate metabolism</keyword>
<dbReference type="NCBIfam" id="TIGR01549">
    <property type="entry name" value="HAD-SF-IA-v1"/>
    <property type="match status" value="1"/>
</dbReference>
<keyword evidence="4" id="KW-0460">Magnesium</keyword>
<sequence length="218" mass="24208">MKREALKLVVFDMDGVILDSEPLHEGARRSMFRELGVKEDESLPNPVGTSASAFWGEVIRRNGIKGFDGDMLEKKQYDWVIQKIIHNRLSATEGLLDVIKGLKREGIPIALASSSSRDLVNEVLKYLAIEEFFDITITGDEVKNRKPDPEIYLKVLEKAGVCAENTIAVEDTVSGVGAATAAGIYCFGYRNATSGAQDLSKADRIIERMEEITEWLKI</sequence>
<dbReference type="SUPFAM" id="SSF56784">
    <property type="entry name" value="HAD-like"/>
    <property type="match status" value="1"/>
</dbReference>
<dbReference type="SFLD" id="SFLDG01135">
    <property type="entry name" value="C1.5.6:_HAD__Beta-PGM__Phospha"/>
    <property type="match status" value="1"/>
</dbReference>
<proteinExistence type="inferred from homology"/>
<evidence type="ECO:0000313" key="6">
    <source>
        <dbReference type="EMBL" id="MSR94156.1"/>
    </source>
</evidence>
<dbReference type="NCBIfam" id="TIGR01509">
    <property type="entry name" value="HAD-SF-IA-v3"/>
    <property type="match status" value="1"/>
</dbReference>
<evidence type="ECO:0000313" key="7">
    <source>
        <dbReference type="Proteomes" id="UP000434409"/>
    </source>
</evidence>
<comment type="caution">
    <text evidence="6">The sequence shown here is derived from an EMBL/GenBank/DDBJ whole genome shotgun (WGS) entry which is preliminary data.</text>
</comment>
<dbReference type="AlphaFoldDB" id="A0A6N7V2P4"/>
<name>A0A6N7V2P4_9FIRM</name>
<dbReference type="PANTHER" id="PTHR46193:SF18">
    <property type="entry name" value="HEXITOL PHOSPHATASE B"/>
    <property type="match status" value="1"/>
</dbReference>
<comment type="cofactor">
    <cofactor evidence="1">
        <name>Mg(2+)</name>
        <dbReference type="ChEBI" id="CHEBI:18420"/>
    </cofactor>
</comment>
<dbReference type="InterPro" id="IPR006439">
    <property type="entry name" value="HAD-SF_hydro_IA"/>
</dbReference>
<evidence type="ECO:0000256" key="4">
    <source>
        <dbReference type="ARBA" id="ARBA00022842"/>
    </source>
</evidence>